<dbReference type="NCBIfam" id="NF038188">
    <property type="entry name" value="cas13A_C2c2"/>
    <property type="match status" value="1"/>
</dbReference>
<evidence type="ECO:0000313" key="10">
    <source>
        <dbReference type="Proteomes" id="UP000614287"/>
    </source>
</evidence>
<dbReference type="GO" id="GO:0004519">
    <property type="term" value="F:endonuclease activity"/>
    <property type="evidence" value="ECO:0007669"/>
    <property type="project" value="UniProtKB-KW"/>
</dbReference>
<evidence type="ECO:0000256" key="5">
    <source>
        <dbReference type="ARBA" id="ARBA00022884"/>
    </source>
</evidence>
<evidence type="ECO:0000256" key="8">
    <source>
        <dbReference type="ARBA" id="ARBA00044792"/>
    </source>
</evidence>
<keyword evidence="10" id="KW-1185">Reference proteome</keyword>
<organism evidence="9 10">
    <name type="scientific">Formosimonas limnophila</name>
    <dbReference type="NCBI Taxonomy" id="1384487"/>
    <lineage>
        <taxon>Bacteria</taxon>
        <taxon>Pseudomonadati</taxon>
        <taxon>Pseudomonadota</taxon>
        <taxon>Betaproteobacteria</taxon>
        <taxon>Burkholderiales</taxon>
        <taxon>Burkholderiaceae</taxon>
        <taxon>Formosimonas</taxon>
    </lineage>
</organism>
<evidence type="ECO:0000313" key="9">
    <source>
        <dbReference type="EMBL" id="GHA75511.1"/>
    </source>
</evidence>
<protein>
    <recommendedName>
        <fullName evidence="8">CRISPR-associated endoribonuclease Cas13a</fullName>
    </recommendedName>
</protein>
<keyword evidence="3" id="KW-0255">Endonuclease</keyword>
<gene>
    <name evidence="9" type="ORF">GCM10009007_15840</name>
</gene>
<dbReference type="GO" id="GO:0016787">
    <property type="term" value="F:hydrolase activity"/>
    <property type="evidence" value="ECO:0007669"/>
    <property type="project" value="UniProtKB-KW"/>
</dbReference>
<comment type="caution">
    <text evidence="9">The sequence shown here is derived from an EMBL/GenBank/DDBJ whole genome shotgun (WGS) entry which is preliminary data.</text>
</comment>
<dbReference type="InterPro" id="IPR053395">
    <property type="entry name" value="Cas13a_endoribonuclease"/>
</dbReference>
<keyword evidence="5" id="KW-0694">RNA-binding</keyword>
<dbReference type="Proteomes" id="UP000614287">
    <property type="component" value="Unassembled WGS sequence"/>
</dbReference>
<accession>A0A8J3CHV1</accession>
<evidence type="ECO:0000256" key="6">
    <source>
        <dbReference type="ARBA" id="ARBA00023118"/>
    </source>
</evidence>
<evidence type="ECO:0000256" key="1">
    <source>
        <dbReference type="ARBA" id="ARBA00022722"/>
    </source>
</evidence>
<keyword evidence="4" id="KW-0378">Hydrolase</keyword>
<dbReference type="GO" id="GO:0051607">
    <property type="term" value="P:defense response to virus"/>
    <property type="evidence" value="ECO:0007669"/>
    <property type="project" value="UniProtKB-KW"/>
</dbReference>
<dbReference type="GO" id="GO:0003723">
    <property type="term" value="F:RNA binding"/>
    <property type="evidence" value="ECO:0007669"/>
    <property type="project" value="UniProtKB-KW"/>
</dbReference>
<reference evidence="9" key="1">
    <citation type="journal article" date="2014" name="Int. J. Syst. Evol. Microbiol.">
        <title>Complete genome sequence of Corynebacterium casei LMG S-19264T (=DSM 44701T), isolated from a smear-ripened cheese.</title>
        <authorList>
            <consortium name="US DOE Joint Genome Institute (JGI-PGF)"/>
            <person name="Walter F."/>
            <person name="Albersmeier A."/>
            <person name="Kalinowski J."/>
            <person name="Ruckert C."/>
        </authorList>
    </citation>
    <scope>NUCLEOTIDE SEQUENCE</scope>
    <source>
        <strain evidence="9">KCTC 32501</strain>
    </source>
</reference>
<dbReference type="EMBL" id="BMZG01000007">
    <property type="protein sequence ID" value="GHA75511.1"/>
    <property type="molecule type" value="Genomic_DNA"/>
</dbReference>
<reference evidence="9" key="2">
    <citation type="submission" date="2020-09" db="EMBL/GenBank/DDBJ databases">
        <authorList>
            <person name="Sun Q."/>
            <person name="Kim S."/>
        </authorList>
    </citation>
    <scope>NUCLEOTIDE SEQUENCE</scope>
    <source>
        <strain evidence="9">KCTC 32501</strain>
    </source>
</reference>
<name>A0A8J3CHV1_9BURK</name>
<keyword evidence="2" id="KW-0677">Repeat</keyword>
<evidence type="ECO:0000256" key="2">
    <source>
        <dbReference type="ARBA" id="ARBA00022737"/>
    </source>
</evidence>
<proteinExistence type="inferred from homology"/>
<evidence type="ECO:0000256" key="3">
    <source>
        <dbReference type="ARBA" id="ARBA00022759"/>
    </source>
</evidence>
<keyword evidence="6" id="KW-0051">Antiviral defense</keyword>
<keyword evidence="1" id="KW-0540">Nuclease</keyword>
<comment type="similarity">
    <text evidence="7">Belongs to the CRISPR-associated endoribonuclease Cas13a family.</text>
</comment>
<evidence type="ECO:0000256" key="4">
    <source>
        <dbReference type="ARBA" id="ARBA00022801"/>
    </source>
</evidence>
<evidence type="ECO:0000256" key="7">
    <source>
        <dbReference type="ARBA" id="ARBA00044753"/>
    </source>
</evidence>
<dbReference type="AlphaFoldDB" id="A0A8J3CHV1"/>
<sequence>MLKWIYEHAFANWLHSKGSGKEVNKWFTHVAQATTQRAQENDDALSIAEKVLKRLGNDPISPAKFMSELISETQKLSGSQTEKQDNVKAAKALENFKLDWFVKAFEKFINNDQQTELKRLLQRQANGNEPMIGEGLKAEEKLNFTVIQESLQANLEAPTDDQKETEQKAYIYYVLHLMTNDAVSLLRHQLQKWWILYNQWQKDPAFKQGEFYIDKQQTKLYRRWTAVMDLYLLIQQAQFLRQGQATGNMKTLPSWVYDRYEADEHGKKDYVNDLFHQGSHTLIPYRHLRLLERYGYAQIHQLLQKNNAPTISHTHHVHPWLTRDENALAQAHAYKEELHQAWVKHSENPSDEKALTDAQIEHYKQVISIISAAKQQQSAVLLQDEFKRYQLLINILGRLVDYASLWERDVVFICCALLHQLHQTQPNVLTPIASMKEKDRKKSLNEGELSSLVDQVIEKSDLNATPTITALYAALKRMGYKKPSERANGCKMSKYKDTRNQLAHFGMLHPKQDKLSLSSLIDTTRELMSYDRKLKNAVSYSIIDMLERDGLSVKLTFKDHRIESAKVDSRTIIHLKGEKDPYDQPITERQHGEHYVQLVQQLF</sequence>